<dbReference type="PROSITE" id="PS50109">
    <property type="entry name" value="HIS_KIN"/>
    <property type="match status" value="1"/>
</dbReference>
<dbReference type="InterPro" id="IPR004358">
    <property type="entry name" value="Sig_transdc_His_kin-like_C"/>
</dbReference>
<comment type="subcellular location">
    <subcellularLocation>
        <location evidence="2">Membrane</location>
    </subcellularLocation>
</comment>
<dbReference type="Pfam" id="PF00512">
    <property type="entry name" value="HisKA"/>
    <property type="match status" value="1"/>
</dbReference>
<feature type="domain" description="Response regulatory" evidence="10">
    <location>
        <begin position="1181"/>
        <end position="1303"/>
    </location>
</feature>
<evidence type="ECO:0000256" key="5">
    <source>
        <dbReference type="ARBA" id="ARBA00022679"/>
    </source>
</evidence>
<evidence type="ECO:0000256" key="6">
    <source>
        <dbReference type="ARBA" id="ARBA00022777"/>
    </source>
</evidence>
<feature type="domain" description="HAMP" evidence="13">
    <location>
        <begin position="300"/>
        <end position="352"/>
    </location>
</feature>
<dbReference type="Gene3D" id="6.10.340.10">
    <property type="match status" value="1"/>
</dbReference>
<dbReference type="Gene3D" id="3.30.565.10">
    <property type="entry name" value="Histidine kinase-like ATPase, C-terminal domain"/>
    <property type="match status" value="1"/>
</dbReference>
<dbReference type="PROSITE" id="PS50112">
    <property type="entry name" value="PAS"/>
    <property type="match status" value="2"/>
</dbReference>
<dbReference type="SMART" id="SM00387">
    <property type="entry name" value="HATPase_c"/>
    <property type="match status" value="1"/>
</dbReference>
<dbReference type="InterPro" id="IPR029016">
    <property type="entry name" value="GAF-like_dom_sf"/>
</dbReference>
<feature type="modified residue" description="4-aspartylphosphate" evidence="7">
    <location>
        <position position="1236"/>
    </location>
</feature>
<feature type="domain" description="Histidine kinase" evidence="9">
    <location>
        <begin position="935"/>
        <end position="1155"/>
    </location>
</feature>
<dbReference type="SMART" id="SM00448">
    <property type="entry name" value="REC"/>
    <property type="match status" value="1"/>
</dbReference>
<dbReference type="PANTHER" id="PTHR43047">
    <property type="entry name" value="TWO-COMPONENT HISTIDINE PROTEIN KINASE"/>
    <property type="match status" value="1"/>
</dbReference>
<dbReference type="InterPro" id="IPR003660">
    <property type="entry name" value="HAMP_dom"/>
</dbReference>
<evidence type="ECO:0000256" key="3">
    <source>
        <dbReference type="ARBA" id="ARBA00012438"/>
    </source>
</evidence>
<dbReference type="PRINTS" id="PR00344">
    <property type="entry name" value="BCTRLSENSOR"/>
</dbReference>
<comment type="caution">
    <text evidence="14">The sequence shown here is derived from an EMBL/GenBank/DDBJ whole genome shotgun (WGS) entry which is preliminary data.</text>
</comment>
<dbReference type="CDD" id="cd12915">
    <property type="entry name" value="PDC2_DGC_like"/>
    <property type="match status" value="1"/>
</dbReference>
<feature type="domain" description="PAS" evidence="11">
    <location>
        <begin position="790"/>
        <end position="860"/>
    </location>
</feature>
<dbReference type="InterPro" id="IPR001789">
    <property type="entry name" value="Sig_transdc_resp-reg_receiver"/>
</dbReference>
<dbReference type="Pfam" id="PF13185">
    <property type="entry name" value="GAF_2"/>
    <property type="match status" value="1"/>
</dbReference>
<dbReference type="CDD" id="cd00082">
    <property type="entry name" value="HisKA"/>
    <property type="match status" value="1"/>
</dbReference>
<keyword evidence="6" id="KW-0418">Kinase</keyword>
<dbReference type="SMART" id="SM00086">
    <property type="entry name" value="PAC"/>
    <property type="match status" value="3"/>
</dbReference>
<dbReference type="InterPro" id="IPR013767">
    <property type="entry name" value="PAS_fold"/>
</dbReference>
<sequence length="1307" mass="144499">MKPARTFLGRLLLLVGVVTLPWVLAWVLDIMQEQRVAEQRVLDRAQRRAELVAWEVDITLQRNRRLLDFLSTRPEIRRADGETCRLLMVGMVTIDPLLMNVAMLSPEGRPLCVSVDSPRMPATVADYPEFREALTTDALVYGRPRWGPVAQRLVLPLLRRVHAPDGQVVGVLLVTLDLVQWSEGWRRYADPEGSTVALQDREGIVLARHPDAATWIGRDESERLLAFRQRWPEGRGVGGGVDGVRRFYALAPVQAQGLVVIAGLPEEAVLAPVRQQVRRALLALVALSALVLWLAWRLSQRLVAPLAHLAGTARAVAEGHPQARADENLPGEFRTVAIEFNRMLDGRDRAQARLAESERRFREMLDTVELFAMAVDREGRITYANGFFLQRTRWPLDELIGASWCDHCMPPGLDGERDAWLRALRDGTLPAHNEAPLLSRGGEPRWVRWSSTVLRDERGLVLGRASIGEDITEQRLAERQVLRLQGFLTALSRTQRAIIHRAPRDQLLREACEACVGAGQARIASAWLKAEHELVAVAWSGPAERLFGGMPAHCDLRAEGFVHTLTGRALHAGLTGVCNDIVHDPRAADWRRHADEAGVRAQAVFPLRCAGEIVGVLLLHMDEPNWFDDALVELLHQLTDDLAFALDNLQREQARLQAQRQAATDHRRFKTIFDASPTGMAVRTLHEGRLLDVNAVFAKRVGRPREALIGRKLHEDRLGMSLDDHERLMAAMQQNAGVRDFEARVRGADGAERIVLINGELIDYDGQPAVLTISHDITERRRAEQALQARERQLAGIVESAMDAIITVDASQRVLMFNRAACEMFRVSAEDVLGRPLDAFVPRDLLTRHQHGMQAFVDGGREQVTLGRERRLHGVRADGERFAFEAAITRQGDGDEMTMTAVIHDLTERIAAEAAREARLLAEVASQAKTEFLSRMSHELRTPLNAMLGFAQLLSDDPREPMSPRQLRHLGLMREAGWHLLALIDDVLDVSRIEAGELDMQLEPVALRPMVESALSVSATLAARAQVQLRHTLDGDLQDLAVRADATRLRQVVLNLLSNGCKYNRAGGEVVVQVAVDGETVRLDVVDNGLGMDESQQAHLFEPFNRLGRERGPVEGTGIGLHLTRQLVLKMGGTITAESAAGLGTRMSVRLPRARLDEDAAVVVGGAAGLTPGSDGALEGHILYVEDNPVNLMLVEQFLLRWPGVQLSSASTGAHGVEQLAGFRARGQGVDLVLLDMQLPDMHGIDLLLQLRQQALLNMAPVVALSASAMPDAVDAALAAGAVEYWTKPLNLARLGADLRRFLRADN</sequence>
<dbReference type="InterPro" id="IPR003018">
    <property type="entry name" value="GAF"/>
</dbReference>
<dbReference type="SUPFAM" id="SSF55874">
    <property type="entry name" value="ATPase domain of HSP90 chaperone/DNA topoisomerase II/histidine kinase"/>
    <property type="match status" value="1"/>
</dbReference>
<evidence type="ECO:0000256" key="2">
    <source>
        <dbReference type="ARBA" id="ARBA00004370"/>
    </source>
</evidence>
<dbReference type="InterPro" id="IPR000014">
    <property type="entry name" value="PAS"/>
</dbReference>
<evidence type="ECO:0000259" key="9">
    <source>
        <dbReference type="PROSITE" id="PS50109"/>
    </source>
</evidence>
<dbReference type="SUPFAM" id="SSF55785">
    <property type="entry name" value="PYP-like sensor domain (PAS domain)"/>
    <property type="match status" value="3"/>
</dbReference>
<feature type="coiled-coil region" evidence="8">
    <location>
        <begin position="635"/>
        <end position="666"/>
    </location>
</feature>
<dbReference type="Pfam" id="PF00989">
    <property type="entry name" value="PAS"/>
    <property type="match status" value="1"/>
</dbReference>
<dbReference type="Pfam" id="PF00072">
    <property type="entry name" value="Response_reg"/>
    <property type="match status" value="1"/>
</dbReference>
<dbReference type="Gene3D" id="1.10.287.130">
    <property type="match status" value="1"/>
</dbReference>
<evidence type="ECO:0000256" key="8">
    <source>
        <dbReference type="SAM" id="Coils"/>
    </source>
</evidence>
<dbReference type="InterPro" id="IPR000700">
    <property type="entry name" value="PAS-assoc_C"/>
</dbReference>
<dbReference type="InterPro" id="IPR001610">
    <property type="entry name" value="PAC"/>
</dbReference>
<keyword evidence="5" id="KW-0808">Transferase</keyword>
<dbReference type="SMART" id="SM00091">
    <property type="entry name" value="PAS"/>
    <property type="match status" value="3"/>
</dbReference>
<dbReference type="Gene3D" id="3.30.450.20">
    <property type="entry name" value="PAS domain"/>
    <property type="match status" value="5"/>
</dbReference>
<dbReference type="EC" id="2.7.13.3" evidence="3"/>
<dbReference type="InterPro" id="IPR011006">
    <property type="entry name" value="CheY-like_superfamily"/>
</dbReference>
<dbReference type="SMART" id="SM00388">
    <property type="entry name" value="HisKA"/>
    <property type="match status" value="1"/>
</dbReference>
<dbReference type="Pfam" id="PF08448">
    <property type="entry name" value="PAS_4"/>
    <property type="match status" value="2"/>
</dbReference>
<dbReference type="Pfam" id="PF02518">
    <property type="entry name" value="HATPase_c"/>
    <property type="match status" value="1"/>
</dbReference>
<feature type="domain" description="PAC" evidence="12">
    <location>
        <begin position="739"/>
        <end position="789"/>
    </location>
</feature>
<dbReference type="InterPro" id="IPR003661">
    <property type="entry name" value="HisK_dim/P_dom"/>
</dbReference>
<dbReference type="PROSITE" id="PS50110">
    <property type="entry name" value="RESPONSE_REGULATORY"/>
    <property type="match status" value="1"/>
</dbReference>
<dbReference type="InterPro" id="IPR005467">
    <property type="entry name" value="His_kinase_dom"/>
</dbReference>
<dbReference type="InterPro" id="IPR003594">
    <property type="entry name" value="HATPase_dom"/>
</dbReference>
<evidence type="ECO:0000256" key="1">
    <source>
        <dbReference type="ARBA" id="ARBA00000085"/>
    </source>
</evidence>
<gene>
    <name evidence="14" type="ORF">AACH06_15685</name>
</gene>
<dbReference type="Gene3D" id="3.40.50.2300">
    <property type="match status" value="1"/>
</dbReference>
<evidence type="ECO:0000313" key="15">
    <source>
        <dbReference type="Proteomes" id="UP001371218"/>
    </source>
</evidence>
<dbReference type="CDD" id="cd00130">
    <property type="entry name" value="PAS"/>
    <property type="match status" value="3"/>
</dbReference>
<dbReference type="CDD" id="cd12914">
    <property type="entry name" value="PDC1_DGC_like"/>
    <property type="match status" value="1"/>
</dbReference>
<organism evidence="14 15">
    <name type="scientific">Ideonella lacteola</name>
    <dbReference type="NCBI Taxonomy" id="2984193"/>
    <lineage>
        <taxon>Bacteria</taxon>
        <taxon>Pseudomonadati</taxon>
        <taxon>Pseudomonadota</taxon>
        <taxon>Betaproteobacteria</taxon>
        <taxon>Burkholderiales</taxon>
        <taxon>Sphaerotilaceae</taxon>
        <taxon>Ideonella</taxon>
    </lineage>
</organism>
<dbReference type="SUPFAM" id="SSF55781">
    <property type="entry name" value="GAF domain-like"/>
    <property type="match status" value="1"/>
</dbReference>
<dbReference type="SMART" id="SM00304">
    <property type="entry name" value="HAMP"/>
    <property type="match status" value="1"/>
</dbReference>
<evidence type="ECO:0000259" key="11">
    <source>
        <dbReference type="PROSITE" id="PS50112"/>
    </source>
</evidence>
<dbReference type="PANTHER" id="PTHR43047:SF64">
    <property type="entry name" value="HISTIDINE KINASE CONTAINING CHEY-HOMOLOGOUS RECEIVER DOMAIN AND PAS DOMAIN-RELATED"/>
    <property type="match status" value="1"/>
</dbReference>
<dbReference type="Proteomes" id="UP001371218">
    <property type="component" value="Unassembled WGS sequence"/>
</dbReference>
<keyword evidence="8" id="KW-0175">Coiled coil</keyword>
<evidence type="ECO:0000259" key="13">
    <source>
        <dbReference type="PROSITE" id="PS50885"/>
    </source>
</evidence>
<evidence type="ECO:0000313" key="14">
    <source>
        <dbReference type="EMBL" id="MEK8032270.1"/>
    </source>
</evidence>
<dbReference type="EMBL" id="JBBUTG010000009">
    <property type="protein sequence ID" value="MEK8032270.1"/>
    <property type="molecule type" value="Genomic_DNA"/>
</dbReference>
<dbReference type="PROSITE" id="PS50885">
    <property type="entry name" value="HAMP"/>
    <property type="match status" value="1"/>
</dbReference>
<protein>
    <recommendedName>
        <fullName evidence="3">histidine kinase</fullName>
        <ecNumber evidence="3">2.7.13.3</ecNumber>
    </recommendedName>
</protein>
<dbReference type="PROSITE" id="PS50113">
    <property type="entry name" value="PAC"/>
    <property type="match status" value="2"/>
</dbReference>
<dbReference type="SMART" id="SM00065">
    <property type="entry name" value="GAF"/>
    <property type="match status" value="1"/>
</dbReference>
<dbReference type="SUPFAM" id="SSF52172">
    <property type="entry name" value="CheY-like"/>
    <property type="match status" value="1"/>
</dbReference>
<dbReference type="InterPro" id="IPR013656">
    <property type="entry name" value="PAS_4"/>
</dbReference>
<name>A0ABU9BUH9_9BURK</name>
<evidence type="ECO:0000259" key="10">
    <source>
        <dbReference type="PROSITE" id="PS50110"/>
    </source>
</evidence>
<feature type="domain" description="PAC" evidence="12">
    <location>
        <begin position="431"/>
        <end position="483"/>
    </location>
</feature>
<dbReference type="InterPro" id="IPR035965">
    <property type="entry name" value="PAS-like_dom_sf"/>
</dbReference>
<evidence type="ECO:0000256" key="7">
    <source>
        <dbReference type="PROSITE-ProRule" id="PRU00169"/>
    </source>
</evidence>
<proteinExistence type="predicted"/>
<dbReference type="NCBIfam" id="TIGR00229">
    <property type="entry name" value="sensory_box"/>
    <property type="match status" value="3"/>
</dbReference>
<dbReference type="Pfam" id="PF00672">
    <property type="entry name" value="HAMP"/>
    <property type="match status" value="1"/>
</dbReference>
<evidence type="ECO:0000256" key="4">
    <source>
        <dbReference type="ARBA" id="ARBA00022553"/>
    </source>
</evidence>
<dbReference type="CDD" id="cd06225">
    <property type="entry name" value="HAMP"/>
    <property type="match status" value="1"/>
</dbReference>
<dbReference type="Gene3D" id="3.30.450.40">
    <property type="match status" value="1"/>
</dbReference>
<comment type="catalytic activity">
    <reaction evidence="1">
        <text>ATP + protein L-histidine = ADP + protein N-phospho-L-histidine.</text>
        <dbReference type="EC" id="2.7.13.3"/>
    </reaction>
</comment>
<dbReference type="SUPFAM" id="SSF47384">
    <property type="entry name" value="Homodimeric domain of signal transducing histidine kinase"/>
    <property type="match status" value="1"/>
</dbReference>
<evidence type="ECO:0000259" key="12">
    <source>
        <dbReference type="PROSITE" id="PS50113"/>
    </source>
</evidence>
<dbReference type="RefSeq" id="WP_341426681.1">
    <property type="nucleotide sequence ID" value="NZ_JBBUTG010000009.1"/>
</dbReference>
<reference evidence="14 15" key="1">
    <citation type="submission" date="2024-04" db="EMBL/GenBank/DDBJ databases">
        <title>Novel species of the genus Ideonella isolated from streams.</title>
        <authorList>
            <person name="Lu H."/>
        </authorList>
    </citation>
    <scope>NUCLEOTIDE SEQUENCE [LARGE SCALE GENOMIC DNA]</scope>
    <source>
        <strain evidence="14 15">DXS29W</strain>
    </source>
</reference>
<dbReference type="InterPro" id="IPR036097">
    <property type="entry name" value="HisK_dim/P_sf"/>
</dbReference>
<accession>A0ABU9BUH9</accession>
<dbReference type="InterPro" id="IPR036890">
    <property type="entry name" value="HATPase_C_sf"/>
</dbReference>
<feature type="domain" description="PAS" evidence="11">
    <location>
        <begin position="357"/>
        <end position="401"/>
    </location>
</feature>
<keyword evidence="15" id="KW-1185">Reference proteome</keyword>
<keyword evidence="4 7" id="KW-0597">Phosphoprotein</keyword>